<comment type="similarity">
    <text evidence="2 10">Belongs to the MscL family.</text>
</comment>
<dbReference type="PANTHER" id="PTHR30266:SF2">
    <property type="entry name" value="LARGE-CONDUCTANCE MECHANOSENSITIVE CHANNEL"/>
    <property type="match status" value="1"/>
</dbReference>
<dbReference type="HAMAP" id="MF_00115">
    <property type="entry name" value="MscL"/>
    <property type="match status" value="1"/>
</dbReference>
<name>A0A261FB14_9BIFI</name>
<dbReference type="EMBL" id="MWWU01000002">
    <property type="protein sequence ID" value="OZG56329.1"/>
    <property type="molecule type" value="Genomic_DNA"/>
</dbReference>
<keyword evidence="9 10" id="KW-0407">Ion channel</keyword>
<evidence type="ECO:0000256" key="6">
    <source>
        <dbReference type="ARBA" id="ARBA00022989"/>
    </source>
</evidence>
<dbReference type="Gene3D" id="1.10.1200.120">
    <property type="entry name" value="Large-conductance mechanosensitive channel, MscL, domain 1"/>
    <property type="match status" value="1"/>
</dbReference>
<proteinExistence type="inferred from homology"/>
<keyword evidence="6 10" id="KW-1133">Transmembrane helix</keyword>
<accession>A0A261FB14</accession>
<dbReference type="InterPro" id="IPR019823">
    <property type="entry name" value="Mechanosensitive_channel_CS"/>
</dbReference>
<dbReference type="AlphaFoldDB" id="A0A261FB14"/>
<evidence type="ECO:0000256" key="5">
    <source>
        <dbReference type="ARBA" id="ARBA00022692"/>
    </source>
</evidence>
<feature type="transmembrane region" description="Helical" evidence="10">
    <location>
        <begin position="89"/>
        <end position="108"/>
    </location>
</feature>
<keyword evidence="8 10" id="KW-0472">Membrane</keyword>
<evidence type="ECO:0000256" key="1">
    <source>
        <dbReference type="ARBA" id="ARBA00004651"/>
    </source>
</evidence>
<dbReference type="GO" id="GO:0005886">
    <property type="term" value="C:plasma membrane"/>
    <property type="evidence" value="ECO:0007669"/>
    <property type="project" value="UniProtKB-SubCell"/>
</dbReference>
<evidence type="ECO:0000313" key="12">
    <source>
        <dbReference type="EMBL" id="OZG56329.1"/>
    </source>
</evidence>
<evidence type="ECO:0000256" key="10">
    <source>
        <dbReference type="HAMAP-Rule" id="MF_00115"/>
    </source>
</evidence>
<gene>
    <name evidence="10" type="primary">mscL</name>
    <name evidence="12" type="ORF">AEAE_0817</name>
</gene>
<dbReference type="InterPro" id="IPR001185">
    <property type="entry name" value="MS_channel"/>
</dbReference>
<dbReference type="InterPro" id="IPR036019">
    <property type="entry name" value="MscL_channel"/>
</dbReference>
<dbReference type="SUPFAM" id="SSF81330">
    <property type="entry name" value="Gated mechanosensitive channel"/>
    <property type="match status" value="1"/>
</dbReference>
<keyword evidence="13" id="KW-1185">Reference proteome</keyword>
<feature type="transmembrane region" description="Helical" evidence="10">
    <location>
        <begin position="58"/>
        <end position="77"/>
    </location>
</feature>
<sequence>MAVAPQDSVEQYREEGVIAGFKKFIARGNMIDMAVGLVMGTAVTTVVTAIVKNIINPLIAMIFGKADMSGLLAFTYNNSTISFGAVLDALINFFAVAAAVYFCIIVPINKVRELSTRLVKKNAADAQAAADAAADAEKAEEEAEAEKAKANREHELALLEKIASELEALNNK</sequence>
<evidence type="ECO:0000313" key="13">
    <source>
        <dbReference type="Proteomes" id="UP000228976"/>
    </source>
</evidence>
<comment type="subunit">
    <text evidence="10">Homopentamer.</text>
</comment>
<evidence type="ECO:0000256" key="11">
    <source>
        <dbReference type="SAM" id="MobiDB-lite"/>
    </source>
</evidence>
<evidence type="ECO:0000256" key="8">
    <source>
        <dbReference type="ARBA" id="ARBA00023136"/>
    </source>
</evidence>
<feature type="region of interest" description="Disordered" evidence="11">
    <location>
        <begin position="132"/>
        <end position="151"/>
    </location>
</feature>
<evidence type="ECO:0000256" key="7">
    <source>
        <dbReference type="ARBA" id="ARBA00023065"/>
    </source>
</evidence>
<dbReference type="Proteomes" id="UP000228976">
    <property type="component" value="Unassembled WGS sequence"/>
</dbReference>
<dbReference type="GO" id="GO:0008381">
    <property type="term" value="F:mechanosensitive monoatomic ion channel activity"/>
    <property type="evidence" value="ECO:0007669"/>
    <property type="project" value="UniProtKB-UniRule"/>
</dbReference>
<evidence type="ECO:0000256" key="3">
    <source>
        <dbReference type="ARBA" id="ARBA00022448"/>
    </source>
</evidence>
<reference evidence="12 13" key="1">
    <citation type="journal article" date="2017" name="BMC Genomics">
        <title>Comparative genomic and phylogenomic analyses of the Bifidobacteriaceae family.</title>
        <authorList>
            <person name="Lugli G.A."/>
            <person name="Milani C."/>
            <person name="Turroni F."/>
            <person name="Duranti S."/>
            <person name="Mancabelli L."/>
            <person name="Mangifesta M."/>
            <person name="Ferrario C."/>
            <person name="Modesto M."/>
            <person name="Mattarelli P."/>
            <person name="Jiri K."/>
            <person name="van Sinderen D."/>
            <person name="Ventura M."/>
        </authorList>
    </citation>
    <scope>NUCLEOTIDE SEQUENCE [LARGE SCALE GENOMIC DNA]</scope>
    <source>
        <strain evidence="12 13">LMG 21773</strain>
    </source>
</reference>
<keyword evidence="4 10" id="KW-1003">Cell membrane</keyword>
<dbReference type="InterPro" id="IPR037673">
    <property type="entry name" value="MSC/AndL"/>
</dbReference>
<comment type="subcellular location">
    <subcellularLocation>
        <location evidence="1 10">Cell membrane</location>
        <topology evidence="1 10">Multi-pass membrane protein</topology>
    </subcellularLocation>
</comment>
<comment type="caution">
    <text evidence="12">The sequence shown here is derived from an EMBL/GenBank/DDBJ whole genome shotgun (WGS) entry which is preliminary data.</text>
</comment>
<dbReference type="Pfam" id="PF01741">
    <property type="entry name" value="MscL"/>
    <property type="match status" value="1"/>
</dbReference>
<organism evidence="12 13">
    <name type="scientific">Aeriscardovia aeriphila</name>
    <dbReference type="NCBI Taxonomy" id="218139"/>
    <lineage>
        <taxon>Bacteria</taxon>
        <taxon>Bacillati</taxon>
        <taxon>Actinomycetota</taxon>
        <taxon>Actinomycetes</taxon>
        <taxon>Bifidobacteriales</taxon>
        <taxon>Bifidobacteriaceae</taxon>
        <taxon>Aeriscardovia</taxon>
    </lineage>
</organism>
<keyword evidence="5 10" id="KW-0812">Transmembrane</keyword>
<keyword evidence="3 10" id="KW-0813">Transport</keyword>
<dbReference type="PANTHER" id="PTHR30266">
    <property type="entry name" value="MECHANOSENSITIVE CHANNEL MSCL"/>
    <property type="match status" value="1"/>
</dbReference>
<feature type="transmembrane region" description="Helical" evidence="10">
    <location>
        <begin position="30"/>
        <end position="51"/>
    </location>
</feature>
<keyword evidence="7 10" id="KW-0406">Ion transport</keyword>
<evidence type="ECO:0000256" key="4">
    <source>
        <dbReference type="ARBA" id="ARBA00022475"/>
    </source>
</evidence>
<protein>
    <recommendedName>
        <fullName evidence="10">Large-conductance mechanosensitive channel</fullName>
    </recommendedName>
</protein>
<evidence type="ECO:0000256" key="2">
    <source>
        <dbReference type="ARBA" id="ARBA00007254"/>
    </source>
</evidence>
<comment type="function">
    <text evidence="10">Channel that opens in response to stretch forces in the membrane lipid bilayer. May participate in the regulation of osmotic pressure changes within the cell.</text>
</comment>
<evidence type="ECO:0000256" key="9">
    <source>
        <dbReference type="ARBA" id="ARBA00023303"/>
    </source>
</evidence>
<dbReference type="PRINTS" id="PR01264">
    <property type="entry name" value="MECHCHANNEL"/>
</dbReference>
<dbReference type="PROSITE" id="PS01327">
    <property type="entry name" value="MSCL"/>
    <property type="match status" value="1"/>
</dbReference>